<feature type="region of interest" description="Disordered" evidence="1">
    <location>
        <begin position="1"/>
        <end position="25"/>
    </location>
</feature>
<protein>
    <submittedName>
        <fullName evidence="2">Uncharacterized protein</fullName>
    </submittedName>
</protein>
<gene>
    <name evidence="2" type="ORF">FQN60_008281</name>
</gene>
<feature type="non-terminal residue" evidence="2">
    <location>
        <position position="60"/>
    </location>
</feature>
<feature type="compositionally biased region" description="Low complexity" evidence="1">
    <location>
        <begin position="10"/>
        <end position="23"/>
    </location>
</feature>
<evidence type="ECO:0000313" key="2">
    <source>
        <dbReference type="EMBL" id="KAA8584496.1"/>
    </source>
</evidence>
<dbReference type="Proteomes" id="UP000327493">
    <property type="component" value="Chromosome 16"/>
</dbReference>
<comment type="caution">
    <text evidence="2">The sequence shown here is derived from an EMBL/GenBank/DDBJ whole genome shotgun (WGS) entry which is preliminary data.</text>
</comment>
<dbReference type="EMBL" id="VOFY01000016">
    <property type="protein sequence ID" value="KAA8584496.1"/>
    <property type="molecule type" value="Genomic_DNA"/>
</dbReference>
<reference evidence="2 3" key="1">
    <citation type="submission" date="2019-08" db="EMBL/GenBank/DDBJ databases">
        <title>A chromosome-level genome assembly, high-density linkage maps, and genome scans reveal the genomic architecture of hybrid incompatibilities underlying speciation via character displacement in darters (Percidae: Etheostominae).</title>
        <authorList>
            <person name="Moran R.L."/>
            <person name="Catchen J.M."/>
            <person name="Fuller R.C."/>
        </authorList>
    </citation>
    <scope>NUCLEOTIDE SEQUENCE [LARGE SCALE GENOMIC DNA]</scope>
    <source>
        <strain evidence="2">EspeVRDwgs_2016</strain>
        <tissue evidence="2">Muscle</tissue>
    </source>
</reference>
<evidence type="ECO:0000256" key="1">
    <source>
        <dbReference type="SAM" id="MobiDB-lite"/>
    </source>
</evidence>
<dbReference type="AlphaFoldDB" id="A0A5J5CV09"/>
<proteinExistence type="predicted"/>
<evidence type="ECO:0000313" key="3">
    <source>
        <dbReference type="Proteomes" id="UP000327493"/>
    </source>
</evidence>
<organism evidence="2 3">
    <name type="scientific">Etheostoma spectabile</name>
    <name type="common">orangethroat darter</name>
    <dbReference type="NCBI Taxonomy" id="54343"/>
    <lineage>
        <taxon>Eukaryota</taxon>
        <taxon>Metazoa</taxon>
        <taxon>Chordata</taxon>
        <taxon>Craniata</taxon>
        <taxon>Vertebrata</taxon>
        <taxon>Euteleostomi</taxon>
        <taxon>Actinopterygii</taxon>
        <taxon>Neopterygii</taxon>
        <taxon>Teleostei</taxon>
        <taxon>Neoteleostei</taxon>
        <taxon>Acanthomorphata</taxon>
        <taxon>Eupercaria</taxon>
        <taxon>Perciformes</taxon>
        <taxon>Percoidei</taxon>
        <taxon>Percidae</taxon>
        <taxon>Etheostomatinae</taxon>
        <taxon>Etheostoma</taxon>
    </lineage>
</organism>
<accession>A0A5J5CV09</accession>
<sequence>MDYLKPPDSPDSGPSSSDTGGTTYSAPVGLSGRVSGFLSFSPIIPFGSVAFLTKPLSAGY</sequence>
<name>A0A5J5CV09_9PERO</name>
<keyword evidence="3" id="KW-1185">Reference proteome</keyword>